<name>A0A9X6VYL3_BACCE</name>
<gene>
    <name evidence="4" type="ORF">CN357_14465</name>
</gene>
<dbReference type="PANTHER" id="PTHR37293:SF7">
    <property type="entry name" value="HYPOTHETICAL PHAGE PROTEIN"/>
    <property type="match status" value="1"/>
</dbReference>
<evidence type="ECO:0000259" key="2">
    <source>
        <dbReference type="Pfam" id="PF09524"/>
    </source>
</evidence>
<dbReference type="InterPro" id="IPR053162">
    <property type="entry name" value="DnaD"/>
</dbReference>
<sequence length="298" mass="34583">MSDVKWIKLSVSMFDDEKIRIIESMPEADTILICWVKLLSLAGKTNANGYIFLAENIPYTDDMLATVFNRPLNTVRLALETFHKFGMIEVDQEHYINIKNWGKHQSLDRLDEIREQARIRKQRQREREKQASLNPPQEDGHVTGHGNVTDIEEDKELDKEEDKDLKDIKEYSPDEAQDHASDKIPYQEIIEYLNAEAKTKYQHKSKKTRELINARWKEGFTLEDFKKVIKTKTAQWFNDSNMCGYLRPITLFGTKFESYLNERPVQRTGKVKGGGSNGAVKAGKSSEEFFGKYDFSKC</sequence>
<feature type="domain" description="Phage replisome organiser N-terminal" evidence="3">
    <location>
        <begin position="6"/>
        <end position="126"/>
    </location>
</feature>
<dbReference type="AlphaFoldDB" id="A0A9X6VYL3"/>
<feature type="domain" description="Phage conserved hypothetical protein C-terminal" evidence="2">
    <location>
        <begin position="189"/>
        <end position="261"/>
    </location>
</feature>
<dbReference type="NCBIfam" id="TIGR01714">
    <property type="entry name" value="phage_rep_org_N"/>
    <property type="match status" value="1"/>
</dbReference>
<evidence type="ECO:0000313" key="5">
    <source>
        <dbReference type="Proteomes" id="UP000220210"/>
    </source>
</evidence>
<accession>A0A9X6VYL3</accession>
<dbReference type="Pfam" id="PF09524">
    <property type="entry name" value="Phg_2220_C"/>
    <property type="match status" value="1"/>
</dbReference>
<dbReference type="EMBL" id="NTSO01000008">
    <property type="protein sequence ID" value="PFF49053.1"/>
    <property type="molecule type" value="Genomic_DNA"/>
</dbReference>
<dbReference type="NCBIfam" id="TIGR02220">
    <property type="entry name" value="phg_TIGR02220"/>
    <property type="match status" value="1"/>
</dbReference>
<dbReference type="Pfam" id="PF09681">
    <property type="entry name" value="Phage_rep_org_N"/>
    <property type="match status" value="1"/>
</dbReference>
<organism evidence="4 5">
    <name type="scientific">Bacillus cereus</name>
    <dbReference type="NCBI Taxonomy" id="1396"/>
    <lineage>
        <taxon>Bacteria</taxon>
        <taxon>Bacillati</taxon>
        <taxon>Bacillota</taxon>
        <taxon>Bacilli</taxon>
        <taxon>Bacillales</taxon>
        <taxon>Bacillaceae</taxon>
        <taxon>Bacillus</taxon>
        <taxon>Bacillus cereus group</taxon>
    </lineage>
</organism>
<evidence type="ECO:0000256" key="1">
    <source>
        <dbReference type="SAM" id="MobiDB-lite"/>
    </source>
</evidence>
<feature type="region of interest" description="Disordered" evidence="1">
    <location>
        <begin position="120"/>
        <end position="163"/>
    </location>
</feature>
<dbReference type="InterPro" id="IPR010056">
    <property type="entry name" value="Phage_rep_org__N"/>
</dbReference>
<evidence type="ECO:0000259" key="3">
    <source>
        <dbReference type="Pfam" id="PF09681"/>
    </source>
</evidence>
<comment type="caution">
    <text evidence="4">The sequence shown here is derived from an EMBL/GenBank/DDBJ whole genome shotgun (WGS) entry which is preliminary data.</text>
</comment>
<dbReference type="Proteomes" id="UP000220210">
    <property type="component" value="Unassembled WGS sequence"/>
</dbReference>
<protein>
    <submittedName>
        <fullName evidence="4">Replication protein</fullName>
    </submittedName>
</protein>
<reference evidence="4 5" key="1">
    <citation type="submission" date="2017-09" db="EMBL/GenBank/DDBJ databases">
        <title>Large-scale bioinformatics analysis of Bacillus genomes uncovers conserved roles of natural products in bacterial physiology.</title>
        <authorList>
            <consortium name="Agbiome Team Llc"/>
            <person name="Bleich R.M."/>
            <person name="Kirk G.J."/>
            <person name="Santa Maria K.C."/>
            <person name="Allen S.E."/>
            <person name="Farag S."/>
            <person name="Shank E.A."/>
            <person name="Bowers A."/>
        </authorList>
    </citation>
    <scope>NUCLEOTIDE SEQUENCE [LARGE SCALE GENOMIC DNA]</scope>
    <source>
        <strain evidence="4 5">AFS020204</strain>
    </source>
</reference>
<dbReference type="RefSeq" id="WP_098393504.1">
    <property type="nucleotide sequence ID" value="NZ_JAKSDU010000003.1"/>
</dbReference>
<dbReference type="PANTHER" id="PTHR37293">
    <property type="entry name" value="PHAGE REPLICATION PROTEIN-RELATED"/>
    <property type="match status" value="1"/>
</dbReference>
<dbReference type="InterPro" id="IPR011741">
    <property type="entry name" value="Phg_2220_C"/>
</dbReference>
<evidence type="ECO:0000313" key="4">
    <source>
        <dbReference type="EMBL" id="PFF49053.1"/>
    </source>
</evidence>
<proteinExistence type="predicted"/>